<feature type="region of interest" description="Disordered" evidence="3">
    <location>
        <begin position="684"/>
        <end position="710"/>
    </location>
</feature>
<dbReference type="EMBL" id="KN880699">
    <property type="protein sequence ID" value="KIY63399.1"/>
    <property type="molecule type" value="Genomic_DNA"/>
</dbReference>
<dbReference type="PANTHER" id="PTHR13847">
    <property type="entry name" value="SARCOSINE DEHYDROGENASE-RELATED"/>
    <property type="match status" value="1"/>
</dbReference>
<dbReference type="InterPro" id="IPR013087">
    <property type="entry name" value="Znf_C2H2_type"/>
</dbReference>
<evidence type="ECO:0000256" key="2">
    <source>
        <dbReference type="SAM" id="Coils"/>
    </source>
</evidence>
<feature type="region of interest" description="Disordered" evidence="3">
    <location>
        <begin position="559"/>
        <end position="615"/>
    </location>
</feature>
<dbReference type="InterPro" id="IPR006076">
    <property type="entry name" value="FAD-dep_OxRdtase"/>
</dbReference>
<dbReference type="AlphaFoldDB" id="A0A0D7AZR9"/>
<proteinExistence type="predicted"/>
<evidence type="ECO:0000259" key="4">
    <source>
        <dbReference type="PROSITE" id="PS50157"/>
    </source>
</evidence>
<dbReference type="SUPFAM" id="SSF51905">
    <property type="entry name" value="FAD/NAD(P)-binding domain"/>
    <property type="match status" value="1"/>
</dbReference>
<dbReference type="GO" id="GO:0042147">
    <property type="term" value="P:retrograde transport, endosome to Golgi"/>
    <property type="evidence" value="ECO:0007669"/>
    <property type="project" value="TreeGrafter"/>
</dbReference>
<evidence type="ECO:0000256" key="3">
    <source>
        <dbReference type="SAM" id="MobiDB-lite"/>
    </source>
</evidence>
<evidence type="ECO:0000313" key="6">
    <source>
        <dbReference type="Proteomes" id="UP000054007"/>
    </source>
</evidence>
<keyword evidence="1" id="KW-0862">Zinc</keyword>
<keyword evidence="1" id="KW-0479">Metal-binding</keyword>
<name>A0A0D7AZR9_9AGAR</name>
<dbReference type="GO" id="GO:0005829">
    <property type="term" value="C:cytosol"/>
    <property type="evidence" value="ECO:0007669"/>
    <property type="project" value="GOC"/>
</dbReference>
<gene>
    <name evidence="5" type="ORF">CYLTODRAFT_493945</name>
</gene>
<dbReference type="Gene3D" id="3.50.50.60">
    <property type="entry name" value="FAD/NAD(P)-binding domain"/>
    <property type="match status" value="1"/>
</dbReference>
<dbReference type="STRING" id="1314674.A0A0D7AZR9"/>
<evidence type="ECO:0000313" key="5">
    <source>
        <dbReference type="EMBL" id="KIY63399.1"/>
    </source>
</evidence>
<feature type="domain" description="C2H2-type" evidence="4">
    <location>
        <begin position="753"/>
        <end position="783"/>
    </location>
</feature>
<dbReference type="PROSITE" id="PS00028">
    <property type="entry name" value="ZINC_FINGER_C2H2_1"/>
    <property type="match status" value="1"/>
</dbReference>
<reference evidence="5 6" key="1">
    <citation type="journal article" date="2015" name="Fungal Genet. Biol.">
        <title>Evolution of novel wood decay mechanisms in Agaricales revealed by the genome sequences of Fistulina hepatica and Cylindrobasidium torrendii.</title>
        <authorList>
            <person name="Floudas D."/>
            <person name="Held B.W."/>
            <person name="Riley R."/>
            <person name="Nagy L.G."/>
            <person name="Koehler G."/>
            <person name="Ransdell A.S."/>
            <person name="Younus H."/>
            <person name="Chow J."/>
            <person name="Chiniquy J."/>
            <person name="Lipzen A."/>
            <person name="Tritt A."/>
            <person name="Sun H."/>
            <person name="Haridas S."/>
            <person name="LaButti K."/>
            <person name="Ohm R.A."/>
            <person name="Kues U."/>
            <person name="Blanchette R.A."/>
            <person name="Grigoriev I.V."/>
            <person name="Minto R.E."/>
            <person name="Hibbett D.S."/>
        </authorList>
    </citation>
    <scope>NUCLEOTIDE SEQUENCE [LARGE SCALE GENOMIC DNA]</scope>
    <source>
        <strain evidence="5 6">FP15055 ss-10</strain>
    </source>
</reference>
<dbReference type="GO" id="GO:0008270">
    <property type="term" value="F:zinc ion binding"/>
    <property type="evidence" value="ECO:0007669"/>
    <property type="project" value="UniProtKB-KW"/>
</dbReference>
<dbReference type="Gene3D" id="3.30.9.10">
    <property type="entry name" value="D-Amino Acid Oxidase, subunit A, domain 2"/>
    <property type="match status" value="1"/>
</dbReference>
<keyword evidence="1" id="KW-0863">Zinc-finger</keyword>
<keyword evidence="2" id="KW-0175">Coiled coil</keyword>
<organism evidence="5 6">
    <name type="scientific">Cylindrobasidium torrendii FP15055 ss-10</name>
    <dbReference type="NCBI Taxonomy" id="1314674"/>
    <lineage>
        <taxon>Eukaryota</taxon>
        <taxon>Fungi</taxon>
        <taxon>Dikarya</taxon>
        <taxon>Basidiomycota</taxon>
        <taxon>Agaricomycotina</taxon>
        <taxon>Agaricomycetes</taxon>
        <taxon>Agaricomycetidae</taxon>
        <taxon>Agaricales</taxon>
        <taxon>Marasmiineae</taxon>
        <taxon>Physalacriaceae</taxon>
        <taxon>Cylindrobasidium</taxon>
    </lineage>
</organism>
<feature type="coiled-coil region" evidence="2">
    <location>
        <begin position="428"/>
        <end position="497"/>
    </location>
</feature>
<sequence length="792" mass="85837">MAAPELPKDIIIVGAGIIGCTTAYYLTRHPAFSSATNIRIIEASVHGAAQGSSGKAGGLVAKWAYPKELVDVSFPEHIRLAEEHNGAERWGWRFVNCGSWEGRGEPSVLPSGSEVGSGGRRKSLEKTLGLDNAAVRNSKGLPDDLLWVKEEITDSYAAMAPYGATAQVHPYHFTQTMLQLAQERGVELVTGARVTAINHEGYRVTGVTCQDVTSGRAVDLPASRVIIAAGPWSPSLIPRLPISATRAHSITIQTVPGSNIAPYVLFTEITLTESGRRKRVSPEIYSRPTGEVYACGPGDDSALPATVDDVKVDAGACESIRKHVTSISHELAAGTPDKQQACYLPIVTAGGGPIVGAADSIAHGLYIGTGHTCWGICTAPGTGKALAELVMDGRIRCGNFKKLDPTRFMSSLPNPSSPAQFYRMDAFIQGIQNEHIRLRDLVADAEARCAAAQKESSDALDKLTFETYTNKTLRGMLDNTQRELEDARARLATDQGNAAKMALLVQERDAALADTALAHSQARELLESYDYLCYGLKAKVLECEQESQALRSKFAREVEASTTSTTTHISAQKPPSRRVNLRLPAPESDIPATSDGDQDAAPSTPQLPPQSPGITCLALPEETQTKMTHDEFDELDELVRDSLSPSPATKRLLADFNEAIDWPDLRYNAPSDGKKLSGKRTFEYSDDEDEDDLASRHWKRARGSGSSETLYEGHEDAVNVNSAFDTLTKTGNKAQGLGEDDSSDISHREHDACTCRDKDCLRSFSSVKALEQHAKREHKCTSPKCEPWFVYS</sequence>
<dbReference type="GO" id="GO:0005770">
    <property type="term" value="C:late endosome"/>
    <property type="evidence" value="ECO:0007669"/>
    <property type="project" value="TreeGrafter"/>
</dbReference>
<dbReference type="Proteomes" id="UP000054007">
    <property type="component" value="Unassembled WGS sequence"/>
</dbReference>
<dbReference type="InterPro" id="IPR036188">
    <property type="entry name" value="FAD/NAD-bd_sf"/>
</dbReference>
<dbReference type="PROSITE" id="PS50157">
    <property type="entry name" value="ZINC_FINGER_C2H2_2"/>
    <property type="match status" value="1"/>
</dbReference>
<protein>
    <submittedName>
        <fullName evidence="5">DAO-domain-containing protein</fullName>
    </submittedName>
</protein>
<dbReference type="OrthoDB" id="498204at2759"/>
<accession>A0A0D7AZR9</accession>
<dbReference type="PANTHER" id="PTHR13847:SF185">
    <property type="entry name" value="FAD DEPENDENT OXIDOREDUCTASE SUPERFAMILY (AFU_ORTHOLOGUE AFUA_3G02360)"/>
    <property type="match status" value="1"/>
</dbReference>
<dbReference type="Pfam" id="PF01266">
    <property type="entry name" value="DAO"/>
    <property type="match status" value="1"/>
</dbReference>
<keyword evidence="6" id="KW-1185">Reference proteome</keyword>
<evidence type="ECO:0000256" key="1">
    <source>
        <dbReference type="PROSITE-ProRule" id="PRU00042"/>
    </source>
</evidence>